<evidence type="ECO:0000313" key="3">
    <source>
        <dbReference type="EMBL" id="NAW50161.1"/>
    </source>
</evidence>
<feature type="signal peptide" evidence="1">
    <location>
        <begin position="1"/>
        <end position="21"/>
    </location>
</feature>
<dbReference type="Proteomes" id="UP000553459">
    <property type="component" value="Unassembled WGS sequence"/>
</dbReference>
<organism evidence="3 4">
    <name type="scientific">Elizabethkingia argenteiflava</name>
    <dbReference type="NCBI Taxonomy" id="2681556"/>
    <lineage>
        <taxon>Bacteria</taxon>
        <taxon>Pseudomonadati</taxon>
        <taxon>Bacteroidota</taxon>
        <taxon>Flavobacteriia</taxon>
        <taxon>Flavobacteriales</taxon>
        <taxon>Weeksellaceae</taxon>
        <taxon>Elizabethkingia</taxon>
    </lineage>
</organism>
<keyword evidence="4" id="KW-1185">Reference proteome</keyword>
<feature type="chain" id="PRO_5032491247" evidence="1">
    <location>
        <begin position="22"/>
        <end position="125"/>
    </location>
</feature>
<feature type="domain" description="PEGA" evidence="2">
    <location>
        <begin position="30"/>
        <end position="76"/>
    </location>
</feature>
<evidence type="ECO:0000259" key="2">
    <source>
        <dbReference type="Pfam" id="PF08308"/>
    </source>
</evidence>
<dbReference type="RefSeq" id="WP_166518526.1">
    <property type="nucleotide sequence ID" value="NZ_JAAABJ010000210.1"/>
</dbReference>
<comment type="caution">
    <text evidence="3">The sequence shown here is derived from an EMBL/GenBank/DDBJ whole genome shotgun (WGS) entry which is preliminary data.</text>
</comment>
<accession>A0A845PSZ8</accession>
<proteinExistence type="predicted"/>
<protein>
    <submittedName>
        <fullName evidence="3">PEGA domain-containing protein</fullName>
    </submittedName>
</protein>
<dbReference type="Pfam" id="PF08308">
    <property type="entry name" value="PEGA"/>
    <property type="match status" value="1"/>
</dbReference>
<keyword evidence="1" id="KW-0732">Signal</keyword>
<evidence type="ECO:0000313" key="4">
    <source>
        <dbReference type="Proteomes" id="UP000553459"/>
    </source>
</evidence>
<gene>
    <name evidence="3" type="ORF">GNY06_01745</name>
</gene>
<evidence type="ECO:0000256" key="1">
    <source>
        <dbReference type="SAM" id="SignalP"/>
    </source>
</evidence>
<dbReference type="EMBL" id="JAAABJ010000210">
    <property type="protein sequence ID" value="NAW50161.1"/>
    <property type="molecule type" value="Genomic_DNA"/>
</dbReference>
<sequence length="125" mass="13750">MKKISTIFIMSVLTFSVTSCATIFTGTTDSLTVTTKPEGAKVYDRGVEKCTTPCSFKVSRSLTDRSVEIKKEGYETKAIGLDRKFNPVSIINLFGLIGWAVDAATGSLMKYDTKGYNVELTEKKK</sequence>
<reference evidence="3 4" key="1">
    <citation type="submission" date="2019-11" db="EMBL/GenBank/DDBJ databases">
        <title>Characterization of Elizabethkingia argenteiflava sp. nov., isolated from inner surface of Soybean Pods.</title>
        <authorList>
            <person name="Mo S."/>
        </authorList>
    </citation>
    <scope>NUCLEOTIDE SEQUENCE [LARGE SCALE GENOMIC DNA]</scope>
    <source>
        <strain evidence="3 4">YB22</strain>
    </source>
</reference>
<name>A0A845PSZ8_9FLAO</name>
<dbReference type="InterPro" id="IPR013229">
    <property type="entry name" value="PEGA"/>
</dbReference>
<dbReference type="PROSITE" id="PS51257">
    <property type="entry name" value="PROKAR_LIPOPROTEIN"/>
    <property type="match status" value="1"/>
</dbReference>
<dbReference type="AlphaFoldDB" id="A0A845PSZ8"/>